<dbReference type="EMBL" id="CAIJCS010000022">
    <property type="protein sequence ID" value="CAC9934539.1"/>
    <property type="molecule type" value="Genomic_DNA"/>
</dbReference>
<proteinExistence type="predicted"/>
<dbReference type="Gene3D" id="3.30.457.10">
    <property type="entry name" value="Copper amine oxidase-like, N-terminal domain"/>
    <property type="match status" value="2"/>
</dbReference>
<dbReference type="SUPFAM" id="SSF55383">
    <property type="entry name" value="Copper amine oxidase, domain N"/>
    <property type="match status" value="1"/>
</dbReference>
<gene>
    <name evidence="3" type="ORF">PEPNEM18_01416</name>
</gene>
<dbReference type="AlphaFoldDB" id="A0A6V6Y899"/>
<evidence type="ECO:0000313" key="4">
    <source>
        <dbReference type="Proteomes" id="UP000586454"/>
    </source>
</evidence>
<reference evidence="3 4" key="1">
    <citation type="submission" date="2020-06" db="EMBL/GenBank/DDBJ databases">
        <authorList>
            <person name="Criscuolo A."/>
        </authorList>
    </citation>
    <scope>NUCLEOTIDE SEQUENCE [LARGE SCALE GENOMIC DNA]</scope>
    <source>
        <strain evidence="3">1804121828</strain>
    </source>
</reference>
<dbReference type="InterPro" id="IPR012854">
    <property type="entry name" value="Cu_amine_oxidase-like_N"/>
</dbReference>
<keyword evidence="4" id="KW-1185">Reference proteome</keyword>
<feature type="signal peptide" evidence="1">
    <location>
        <begin position="1"/>
        <end position="24"/>
    </location>
</feature>
<accession>A0A6V6Y899</accession>
<keyword evidence="1" id="KW-0732">Signal</keyword>
<evidence type="ECO:0000313" key="3">
    <source>
        <dbReference type="EMBL" id="CAC9934539.1"/>
    </source>
</evidence>
<protein>
    <recommendedName>
        <fullName evidence="2">Copper amine oxidase-like N-terminal domain-containing protein</fullName>
    </recommendedName>
</protein>
<feature type="chain" id="PRO_5028383645" description="Copper amine oxidase-like N-terminal domain-containing protein" evidence="1">
    <location>
        <begin position="25"/>
        <end position="359"/>
    </location>
</feature>
<name>A0A6V6Y899_9FIRM</name>
<dbReference type="Pfam" id="PF07833">
    <property type="entry name" value="Cu_amine_oxidN1"/>
    <property type="match status" value="1"/>
</dbReference>
<dbReference type="InterPro" id="IPR036582">
    <property type="entry name" value="Mao_N_sf"/>
</dbReference>
<feature type="domain" description="Copper amine oxidase-like N-terminal" evidence="2">
    <location>
        <begin position="32"/>
        <end position="142"/>
    </location>
</feature>
<dbReference type="Proteomes" id="UP000586454">
    <property type="component" value="Unassembled WGS sequence"/>
</dbReference>
<sequence>MKKSRRYLLLILLLALVFPAKSSAQGSVQLFINGRYIQGDVSPRIENGRTMVPLRLVSETLGYDVKWNKADRSIQIVQAGRTMDLTLNSKVAYVTEKGSRRQVVMDVKPQIINDRSLVPLRFISENFGEKVDWDRTNRTVIVGEGYVPPKDPNRVNVDYRGKSFELITKKVDGELLIPISDFARAMGWTYAKAPNEYEEMVPVLTDTATGKKVWNYEYALMCDNISFGGLDAAKNRQASEVVSKTIGGKNFVSLRYLAAALHLDMNLAGDRIVLKDNNEPTIYKMYYNPLLNDGESYGYVAAKVNYIQYKNNHYKIMPMNKTPEQYIRQGLTNSEMDPIGMFNFYMDLQKNIVEAYSQG</sequence>
<comment type="caution">
    <text evidence="3">The sequence shown here is derived from an EMBL/GenBank/DDBJ whole genome shotgun (WGS) entry which is preliminary data.</text>
</comment>
<dbReference type="RefSeq" id="WP_180500586.1">
    <property type="nucleotide sequence ID" value="NZ_CAIJCS010000022.1"/>
</dbReference>
<evidence type="ECO:0000259" key="2">
    <source>
        <dbReference type="Pfam" id="PF07833"/>
    </source>
</evidence>
<organism evidence="3 4">
    <name type="scientific">Aedoeadaptatus nemausensis</name>
    <dbReference type="NCBI Taxonomy" id="2582829"/>
    <lineage>
        <taxon>Bacteria</taxon>
        <taxon>Bacillati</taxon>
        <taxon>Bacillota</taxon>
        <taxon>Tissierellia</taxon>
        <taxon>Tissierellales</taxon>
        <taxon>Peptoniphilaceae</taxon>
        <taxon>Aedoeadaptatus</taxon>
    </lineage>
</organism>
<evidence type="ECO:0000256" key="1">
    <source>
        <dbReference type="SAM" id="SignalP"/>
    </source>
</evidence>